<reference evidence="1 2" key="1">
    <citation type="submission" date="2019-07" db="EMBL/GenBank/DDBJ databases">
        <title>Rhodotorula toruloides NBRC10032 genome sequencing.</title>
        <authorList>
            <person name="Shida Y."/>
            <person name="Takaku H."/>
            <person name="Ogasawara W."/>
            <person name="Mori K."/>
        </authorList>
    </citation>
    <scope>NUCLEOTIDE SEQUENCE [LARGE SCALE GENOMIC DNA]</scope>
    <source>
        <strain evidence="1 2">NBRC10032</strain>
    </source>
</reference>
<accession>A0A511KHN3</accession>
<sequence>MSAPISPAHPVRDAVRTALQDGWNRFDRMMEDTQLLGSAAEFAPWDGLKRAASDAMKEGRKDVQVLRTRAAQASKVTLVPLSPAIAR</sequence>
<dbReference type="Proteomes" id="UP000321518">
    <property type="component" value="Unassembled WGS sequence"/>
</dbReference>
<dbReference type="AlphaFoldDB" id="A0A511KHN3"/>
<gene>
    <name evidence="1" type="ORF">Rt10032_c09g3906</name>
</gene>
<dbReference type="EMBL" id="BJWK01000009">
    <property type="protein sequence ID" value="GEM09889.1"/>
    <property type="molecule type" value="Genomic_DNA"/>
</dbReference>
<evidence type="ECO:0000313" key="2">
    <source>
        <dbReference type="Proteomes" id="UP000321518"/>
    </source>
</evidence>
<protein>
    <submittedName>
        <fullName evidence="1">Uncharacterized protein</fullName>
    </submittedName>
</protein>
<comment type="caution">
    <text evidence="1">The sequence shown here is derived from an EMBL/GenBank/DDBJ whole genome shotgun (WGS) entry which is preliminary data.</text>
</comment>
<organism evidence="1 2">
    <name type="scientific">Rhodotorula toruloides</name>
    <name type="common">Yeast</name>
    <name type="synonym">Rhodosporidium toruloides</name>
    <dbReference type="NCBI Taxonomy" id="5286"/>
    <lineage>
        <taxon>Eukaryota</taxon>
        <taxon>Fungi</taxon>
        <taxon>Dikarya</taxon>
        <taxon>Basidiomycota</taxon>
        <taxon>Pucciniomycotina</taxon>
        <taxon>Microbotryomycetes</taxon>
        <taxon>Sporidiobolales</taxon>
        <taxon>Sporidiobolaceae</taxon>
        <taxon>Rhodotorula</taxon>
    </lineage>
</organism>
<evidence type="ECO:0000313" key="1">
    <source>
        <dbReference type="EMBL" id="GEM09889.1"/>
    </source>
</evidence>
<name>A0A511KHN3_RHOTO</name>
<proteinExistence type="predicted"/>
<dbReference type="OrthoDB" id="2528686at2759"/>